<sequence length="84" mass="9332">MRNLLQDEEGQILGPHSIGVGLMACRGWTGGELFKRNRLGRVSYCNRVGGLSRIGFPGETMSYSTQWHQGCGEYQRRGDKDAAI</sequence>
<protein>
    <submittedName>
        <fullName evidence="1">Uncharacterized protein</fullName>
    </submittedName>
</protein>
<accession>A0A7J9HMV8</accession>
<evidence type="ECO:0000313" key="1">
    <source>
        <dbReference type="EMBL" id="MBA0811171.1"/>
    </source>
</evidence>
<dbReference type="Proteomes" id="UP000593560">
    <property type="component" value="Unassembled WGS sequence"/>
</dbReference>
<name>A0A7J9HMV8_9ROSI</name>
<dbReference type="AlphaFoldDB" id="A0A7J9HMV8"/>
<organism evidence="1 2">
    <name type="scientific">Gossypium harknessii</name>
    <dbReference type="NCBI Taxonomy" id="34285"/>
    <lineage>
        <taxon>Eukaryota</taxon>
        <taxon>Viridiplantae</taxon>
        <taxon>Streptophyta</taxon>
        <taxon>Embryophyta</taxon>
        <taxon>Tracheophyta</taxon>
        <taxon>Spermatophyta</taxon>
        <taxon>Magnoliopsida</taxon>
        <taxon>eudicotyledons</taxon>
        <taxon>Gunneridae</taxon>
        <taxon>Pentapetalae</taxon>
        <taxon>rosids</taxon>
        <taxon>malvids</taxon>
        <taxon>Malvales</taxon>
        <taxon>Malvaceae</taxon>
        <taxon>Malvoideae</taxon>
        <taxon>Gossypium</taxon>
    </lineage>
</organism>
<dbReference type="EMBL" id="JABFAD010000010">
    <property type="protein sequence ID" value="MBA0811171.1"/>
    <property type="molecule type" value="Genomic_DNA"/>
</dbReference>
<gene>
    <name evidence="1" type="ORF">Gohar_003097</name>
</gene>
<evidence type="ECO:0000313" key="2">
    <source>
        <dbReference type="Proteomes" id="UP000593560"/>
    </source>
</evidence>
<feature type="non-terminal residue" evidence="1">
    <location>
        <position position="84"/>
    </location>
</feature>
<comment type="caution">
    <text evidence="1">The sequence shown here is derived from an EMBL/GenBank/DDBJ whole genome shotgun (WGS) entry which is preliminary data.</text>
</comment>
<reference evidence="1 2" key="1">
    <citation type="journal article" date="2019" name="Genome Biol. Evol.">
        <title>Insights into the evolution of the New World diploid cottons (Gossypium, subgenus Houzingenia) based on genome sequencing.</title>
        <authorList>
            <person name="Grover C.E."/>
            <person name="Arick M.A. 2nd"/>
            <person name="Thrash A."/>
            <person name="Conover J.L."/>
            <person name="Sanders W.S."/>
            <person name="Peterson D.G."/>
            <person name="Frelichowski J.E."/>
            <person name="Scheffler J.A."/>
            <person name="Scheffler B.E."/>
            <person name="Wendel J.F."/>
        </authorList>
    </citation>
    <scope>NUCLEOTIDE SEQUENCE [LARGE SCALE GENOMIC DNA]</scope>
    <source>
        <strain evidence="1">0</strain>
        <tissue evidence="1">Leaf</tissue>
    </source>
</reference>
<dbReference type="OrthoDB" id="10050244at2759"/>
<dbReference type="PROSITE" id="PS51257">
    <property type="entry name" value="PROKAR_LIPOPROTEIN"/>
    <property type="match status" value="1"/>
</dbReference>
<keyword evidence="2" id="KW-1185">Reference proteome</keyword>
<proteinExistence type="predicted"/>